<dbReference type="EMBL" id="WVIC01000001">
    <property type="protein sequence ID" value="NCJ05072.1"/>
    <property type="molecule type" value="Genomic_DNA"/>
</dbReference>
<organism evidence="1 2">
    <name type="scientific">Petrachloros mirabilis ULC683</name>
    <dbReference type="NCBI Taxonomy" id="2781853"/>
    <lineage>
        <taxon>Bacteria</taxon>
        <taxon>Bacillati</taxon>
        <taxon>Cyanobacteriota</taxon>
        <taxon>Cyanophyceae</taxon>
        <taxon>Synechococcales</taxon>
        <taxon>Petrachlorosaceae</taxon>
        <taxon>Petrachloros</taxon>
        <taxon>Petrachloros mirabilis</taxon>
    </lineage>
</organism>
<proteinExistence type="predicted"/>
<accession>A0A8K1ZWC6</accession>
<keyword evidence="2" id="KW-1185">Reference proteome</keyword>
<gene>
    <name evidence="1" type="ORF">GS597_00770</name>
</gene>
<dbReference type="Proteomes" id="UP000607397">
    <property type="component" value="Unassembled WGS sequence"/>
</dbReference>
<evidence type="ECO:0000313" key="1">
    <source>
        <dbReference type="EMBL" id="NCJ05072.1"/>
    </source>
</evidence>
<dbReference type="RefSeq" id="WP_161823541.1">
    <property type="nucleotide sequence ID" value="NZ_WVIC01000001.1"/>
</dbReference>
<protein>
    <submittedName>
        <fullName evidence="1">Uncharacterized protein</fullName>
    </submittedName>
</protein>
<reference evidence="1" key="1">
    <citation type="submission" date="2019-12" db="EMBL/GenBank/DDBJ databases">
        <title>High-Quality draft genome sequences of three cyanobacteria isolated from the limestone walls of the Old Cathedral of Coimbra.</title>
        <authorList>
            <person name="Tiago I."/>
            <person name="Soares F."/>
            <person name="Portugal A."/>
        </authorList>
    </citation>
    <scope>NUCLEOTIDE SEQUENCE [LARGE SCALE GENOMIC DNA]</scope>
    <source>
        <strain evidence="1">C</strain>
    </source>
</reference>
<name>A0A8K1ZWC6_9CYAN</name>
<comment type="caution">
    <text evidence="1">The sequence shown here is derived from an EMBL/GenBank/DDBJ whole genome shotgun (WGS) entry which is preliminary data.</text>
</comment>
<evidence type="ECO:0000313" key="2">
    <source>
        <dbReference type="Proteomes" id="UP000607397"/>
    </source>
</evidence>
<dbReference type="AlphaFoldDB" id="A0A8K1ZWC6"/>
<sequence length="113" mass="13755">MLIRTNSTDKLRRLMDEQRREEELEEKRMQDVMLLLEGLARREEPTIKMIMDCLYDVGTMNLINKKVRYRPLNRIMKRAIKLPKPAAKVVLFYWFRKNCPELITNWLRGKVRF</sequence>